<dbReference type="EMBL" id="AZST01002219">
    <property type="protein sequence ID" value="KEP45122.1"/>
    <property type="molecule type" value="Genomic_DNA"/>
</dbReference>
<dbReference type="PANTHER" id="PTHR13710:SF105">
    <property type="entry name" value="ATP-DEPENDENT DNA HELICASE Q1"/>
    <property type="match status" value="1"/>
</dbReference>
<evidence type="ECO:0000313" key="8">
    <source>
        <dbReference type="EMBL" id="KEP45122.1"/>
    </source>
</evidence>
<dbReference type="HOGENOM" id="CLU_553882_0_0_1"/>
<keyword evidence="9" id="KW-1185">Reference proteome</keyword>
<dbReference type="EC" id="5.6.2.4" evidence="5"/>
<dbReference type="GO" id="GO:0005694">
    <property type="term" value="C:chromosome"/>
    <property type="evidence" value="ECO:0007669"/>
    <property type="project" value="TreeGrafter"/>
</dbReference>
<dbReference type="PANTHER" id="PTHR13710">
    <property type="entry name" value="DNA HELICASE RECQ FAMILY MEMBER"/>
    <property type="match status" value="1"/>
</dbReference>
<evidence type="ECO:0000256" key="6">
    <source>
        <dbReference type="SAM" id="MobiDB-lite"/>
    </source>
</evidence>
<keyword evidence="3" id="KW-0413">Isomerase</keyword>
<dbReference type="Gene3D" id="3.40.50.300">
    <property type="entry name" value="P-loop containing nucleotide triphosphate hydrolases"/>
    <property type="match status" value="1"/>
</dbReference>
<dbReference type="SMART" id="SM00487">
    <property type="entry name" value="DEXDc"/>
    <property type="match status" value="1"/>
</dbReference>
<dbReference type="Proteomes" id="UP000027456">
    <property type="component" value="Unassembled WGS sequence"/>
</dbReference>
<sequence>MTTPQHDSTPSLEPASATDALRQRIIEETQKRTGKTPYDWQAQVTLDKLAGKDTFVIAGTGAGKSLTFAMVLFMEQLVKNMEGWGVPAVTINQNSNWEEEKRNILQGKYQVVISSPEAFLSVDRLQNVLMSPELENHRHFGAVDEAHVIHTWGAGFRVDYGRVGNLRAIIYDVPFTAVTATATTAIKKSIIECLHLGKQRELAEINLGNFRSNIEYSIHLMKGGSESYEELFQFFPDPNNIPKTLIFADRTHDTHAIATKLQKHLGIEGTPQWDKIRPYHANWAQSGKDNCGIRCRGIMMVTPHQHQRALELCASIKDMQPDDLLNAKVKAEDVDELEGVLGGPEMDAIDDNGAMDEPGVAIPKKSIKTGLRSINLHVARFITTKTCRIKVLDNIFKNPEHISCYESGTCDLCVARRARDEAASEVDTRTQDRALKREEIEKELNERGEEIVEPKQKRAPRADNRTGKELERFVDRLKQWRHKTFRAKAETRS</sequence>
<protein>
    <recommendedName>
        <fullName evidence="5">DNA 3'-5' helicase</fullName>
        <ecNumber evidence="5">5.6.2.4</ecNumber>
    </recommendedName>
</protein>
<dbReference type="InterPro" id="IPR014001">
    <property type="entry name" value="Helicase_ATP-bd"/>
</dbReference>
<gene>
    <name evidence="8" type="ORF">V565_314950</name>
</gene>
<name>A0A074S4U4_9AGAM</name>
<dbReference type="InterPro" id="IPR027417">
    <property type="entry name" value="P-loop_NTPase"/>
</dbReference>
<evidence type="ECO:0000256" key="3">
    <source>
        <dbReference type="ARBA" id="ARBA00023235"/>
    </source>
</evidence>
<dbReference type="GO" id="GO:0000724">
    <property type="term" value="P:double-strand break repair via homologous recombination"/>
    <property type="evidence" value="ECO:0007669"/>
    <property type="project" value="TreeGrafter"/>
</dbReference>
<dbReference type="GO" id="GO:0003677">
    <property type="term" value="F:DNA binding"/>
    <property type="evidence" value="ECO:0007669"/>
    <property type="project" value="UniProtKB-KW"/>
</dbReference>
<dbReference type="SUPFAM" id="SSF52540">
    <property type="entry name" value="P-loop containing nucleoside triphosphate hydrolases"/>
    <property type="match status" value="1"/>
</dbReference>
<evidence type="ECO:0000313" key="9">
    <source>
        <dbReference type="Proteomes" id="UP000027456"/>
    </source>
</evidence>
<comment type="caution">
    <text evidence="8">The sequence shown here is derived from an EMBL/GenBank/DDBJ whole genome shotgun (WGS) entry which is preliminary data.</text>
</comment>
<dbReference type="PROSITE" id="PS51192">
    <property type="entry name" value="HELICASE_ATP_BIND_1"/>
    <property type="match status" value="1"/>
</dbReference>
<dbReference type="GO" id="GO:0043138">
    <property type="term" value="F:3'-5' DNA helicase activity"/>
    <property type="evidence" value="ECO:0007669"/>
    <property type="project" value="UniProtKB-EC"/>
</dbReference>
<dbReference type="GO" id="GO:0005737">
    <property type="term" value="C:cytoplasm"/>
    <property type="evidence" value="ECO:0007669"/>
    <property type="project" value="TreeGrafter"/>
</dbReference>
<reference evidence="8 9" key="1">
    <citation type="submission" date="2013-12" db="EMBL/GenBank/DDBJ databases">
        <authorList>
            <person name="Cubeta M."/>
            <person name="Pakala S."/>
            <person name="Fedorova N."/>
            <person name="Thomas E."/>
            <person name="Dean R."/>
            <person name="Jabaji S."/>
            <person name="Neate S."/>
            <person name="Toda T."/>
            <person name="Tavantzis S."/>
            <person name="Vilgalys R."/>
            <person name="Bharathan N."/>
            <person name="Pakala S."/>
            <person name="Losada L.S."/>
            <person name="Zafar N."/>
            <person name="Nierman W."/>
        </authorList>
    </citation>
    <scope>NUCLEOTIDE SEQUENCE [LARGE SCALE GENOMIC DNA]</scope>
    <source>
        <strain evidence="8 9">123E</strain>
    </source>
</reference>
<comment type="similarity">
    <text evidence="1">Belongs to the helicase family. RecQ subfamily.</text>
</comment>
<comment type="catalytic activity">
    <reaction evidence="4">
        <text>Couples ATP hydrolysis with the unwinding of duplex DNA by translocating in the 3'-5' direction.</text>
        <dbReference type="EC" id="5.6.2.4"/>
    </reaction>
</comment>
<organism evidence="8 9">
    <name type="scientific">Rhizoctonia solani 123E</name>
    <dbReference type="NCBI Taxonomy" id="1423351"/>
    <lineage>
        <taxon>Eukaryota</taxon>
        <taxon>Fungi</taxon>
        <taxon>Dikarya</taxon>
        <taxon>Basidiomycota</taxon>
        <taxon>Agaricomycotina</taxon>
        <taxon>Agaricomycetes</taxon>
        <taxon>Cantharellales</taxon>
        <taxon>Ceratobasidiaceae</taxon>
        <taxon>Rhizoctonia</taxon>
    </lineage>
</organism>
<dbReference type="GO" id="GO:0009378">
    <property type="term" value="F:four-way junction helicase activity"/>
    <property type="evidence" value="ECO:0007669"/>
    <property type="project" value="TreeGrafter"/>
</dbReference>
<evidence type="ECO:0000259" key="7">
    <source>
        <dbReference type="PROSITE" id="PS51192"/>
    </source>
</evidence>
<proteinExistence type="inferred from homology"/>
<dbReference type="OrthoDB" id="2499463at2759"/>
<keyword evidence="2" id="KW-0238">DNA-binding</keyword>
<evidence type="ECO:0000256" key="5">
    <source>
        <dbReference type="ARBA" id="ARBA00034808"/>
    </source>
</evidence>
<dbReference type="AlphaFoldDB" id="A0A074S4U4"/>
<feature type="region of interest" description="Disordered" evidence="6">
    <location>
        <begin position="446"/>
        <end position="467"/>
    </location>
</feature>
<accession>A0A074S4U4</accession>
<feature type="domain" description="Helicase ATP-binding" evidence="7">
    <location>
        <begin position="45"/>
        <end position="200"/>
    </location>
</feature>
<dbReference type="STRING" id="1423351.A0A074S4U4"/>
<feature type="non-terminal residue" evidence="8">
    <location>
        <position position="493"/>
    </location>
</feature>
<evidence type="ECO:0000256" key="4">
    <source>
        <dbReference type="ARBA" id="ARBA00034617"/>
    </source>
</evidence>
<evidence type="ECO:0000256" key="2">
    <source>
        <dbReference type="ARBA" id="ARBA00023125"/>
    </source>
</evidence>
<evidence type="ECO:0000256" key="1">
    <source>
        <dbReference type="ARBA" id="ARBA00005446"/>
    </source>
</evidence>